<dbReference type="Pfam" id="PF00619">
    <property type="entry name" value="CARD"/>
    <property type="match status" value="1"/>
</dbReference>
<dbReference type="InterPro" id="IPR011029">
    <property type="entry name" value="DEATH-like_dom_sf"/>
</dbReference>
<name>A0A8C9YCP2_SANLU</name>
<sequence length="101" mass="11390">MSQQRTLLPVRTQFVNGVTEPVLNQLLDKLLQVEVINDAEMEWIKPKLRADKARDVIDTVRRKGAKASSVLTAALCQLDPFLSKELNLKQHAIPNVLWLGC</sequence>
<dbReference type="PANTHER" id="PTHR47901">
    <property type="entry name" value="CASPASE RECRUITMENT DOMAIN-CONTAINING PROTEIN 18"/>
    <property type="match status" value="1"/>
</dbReference>
<keyword evidence="3" id="KW-1185">Reference proteome</keyword>
<protein>
    <recommendedName>
        <fullName evidence="1">CARD domain-containing protein</fullName>
    </recommendedName>
</protein>
<organism evidence="2 3">
    <name type="scientific">Sander lucioperca</name>
    <name type="common">Pike-perch</name>
    <name type="synonym">Perca lucioperca</name>
    <dbReference type="NCBI Taxonomy" id="283035"/>
    <lineage>
        <taxon>Eukaryota</taxon>
        <taxon>Metazoa</taxon>
        <taxon>Chordata</taxon>
        <taxon>Craniata</taxon>
        <taxon>Vertebrata</taxon>
        <taxon>Euteleostomi</taxon>
        <taxon>Actinopterygii</taxon>
        <taxon>Neopterygii</taxon>
        <taxon>Teleostei</taxon>
        <taxon>Neoteleostei</taxon>
        <taxon>Acanthomorphata</taxon>
        <taxon>Eupercaria</taxon>
        <taxon>Perciformes</taxon>
        <taxon>Percoidei</taxon>
        <taxon>Percidae</taxon>
        <taxon>Luciopercinae</taxon>
        <taxon>Sander</taxon>
    </lineage>
</organism>
<dbReference type="GO" id="GO:0097169">
    <property type="term" value="C:AIM2 inflammasome complex"/>
    <property type="evidence" value="ECO:0007669"/>
    <property type="project" value="TreeGrafter"/>
</dbReference>
<accession>A0A8C9YCP2</accession>
<dbReference type="GO" id="GO:0050727">
    <property type="term" value="P:regulation of inflammatory response"/>
    <property type="evidence" value="ECO:0007669"/>
    <property type="project" value="TreeGrafter"/>
</dbReference>
<dbReference type="PROSITE" id="PS50209">
    <property type="entry name" value="CARD"/>
    <property type="match status" value="1"/>
</dbReference>
<proteinExistence type="predicted"/>
<dbReference type="GeneTree" id="ENSGT01000000214731"/>
<dbReference type="PANTHER" id="PTHR47901:SF3">
    <property type="entry name" value="CASPASE-1"/>
    <property type="match status" value="1"/>
</dbReference>
<reference evidence="2" key="1">
    <citation type="submission" date="2025-08" db="UniProtKB">
        <authorList>
            <consortium name="Ensembl"/>
        </authorList>
    </citation>
    <scope>IDENTIFICATION</scope>
</reference>
<dbReference type="InterPro" id="IPR002398">
    <property type="entry name" value="Pept_C14"/>
</dbReference>
<dbReference type="AlphaFoldDB" id="A0A8C9YCP2"/>
<dbReference type="GO" id="GO:0072559">
    <property type="term" value="C:NLRP3 inflammasome complex"/>
    <property type="evidence" value="ECO:0007669"/>
    <property type="project" value="TreeGrafter"/>
</dbReference>
<dbReference type="SUPFAM" id="SSF47986">
    <property type="entry name" value="DEATH domain"/>
    <property type="match status" value="1"/>
</dbReference>
<dbReference type="Ensembl" id="ENSSLUT00000022491.1">
    <property type="protein sequence ID" value="ENSSLUP00000021769.1"/>
    <property type="gene ID" value="ENSSLUG00000010044.1"/>
</dbReference>
<dbReference type="Gene3D" id="1.10.533.10">
    <property type="entry name" value="Death Domain, Fas"/>
    <property type="match status" value="1"/>
</dbReference>
<dbReference type="GO" id="GO:0042981">
    <property type="term" value="P:regulation of apoptotic process"/>
    <property type="evidence" value="ECO:0007669"/>
    <property type="project" value="InterPro"/>
</dbReference>
<dbReference type="GO" id="GO:0072557">
    <property type="term" value="C:IPAF inflammasome complex"/>
    <property type="evidence" value="ECO:0007669"/>
    <property type="project" value="TreeGrafter"/>
</dbReference>
<evidence type="ECO:0000313" key="3">
    <source>
        <dbReference type="Proteomes" id="UP000694568"/>
    </source>
</evidence>
<reference evidence="2" key="2">
    <citation type="submission" date="2025-09" db="UniProtKB">
        <authorList>
            <consortium name="Ensembl"/>
        </authorList>
    </citation>
    <scope>IDENTIFICATION</scope>
</reference>
<dbReference type="GO" id="GO:0006508">
    <property type="term" value="P:proteolysis"/>
    <property type="evidence" value="ECO:0007669"/>
    <property type="project" value="InterPro"/>
</dbReference>
<evidence type="ECO:0000259" key="1">
    <source>
        <dbReference type="PROSITE" id="PS50209"/>
    </source>
</evidence>
<dbReference type="SMART" id="SM00114">
    <property type="entry name" value="CARD"/>
    <property type="match status" value="1"/>
</dbReference>
<evidence type="ECO:0000313" key="2">
    <source>
        <dbReference type="Ensembl" id="ENSSLUP00000021769.1"/>
    </source>
</evidence>
<dbReference type="InterPro" id="IPR001315">
    <property type="entry name" value="CARD"/>
</dbReference>
<feature type="domain" description="CARD" evidence="1">
    <location>
        <begin position="1"/>
        <end position="90"/>
    </location>
</feature>
<dbReference type="GO" id="GO:0004197">
    <property type="term" value="F:cysteine-type endopeptidase activity"/>
    <property type="evidence" value="ECO:0007669"/>
    <property type="project" value="InterPro"/>
</dbReference>
<dbReference type="Proteomes" id="UP000694568">
    <property type="component" value="Unplaced"/>
</dbReference>